<dbReference type="InterPro" id="IPR012368">
    <property type="entry name" value="OxRdtase_Mopterin-bd_su_IorB"/>
</dbReference>
<dbReference type="InterPro" id="IPR008274">
    <property type="entry name" value="AldOxase/xan_DH_MoCoBD1"/>
</dbReference>
<dbReference type="InterPro" id="IPR000674">
    <property type="entry name" value="Ald_Oxase/Xan_DH_a/b"/>
</dbReference>
<dbReference type="InterPro" id="IPR036856">
    <property type="entry name" value="Ald_Oxase/Xan_DH_a/b_sf"/>
</dbReference>
<dbReference type="PANTHER" id="PTHR47495:SF2">
    <property type="entry name" value="ALDEHYDE DEHYDROGENASE"/>
    <property type="match status" value="1"/>
</dbReference>
<name>A0A068TBJ8_NEOGA</name>
<protein>
    <submittedName>
        <fullName evidence="2">Isoquinoline 1-oxidoreductase, beta subunit</fullName>
    </submittedName>
</protein>
<dbReference type="InterPro" id="IPR046867">
    <property type="entry name" value="AldOxase/xan_DH_MoCoBD2"/>
</dbReference>
<dbReference type="HOGENOM" id="CLU_013917_0_1_5"/>
<evidence type="ECO:0000259" key="1">
    <source>
        <dbReference type="SMART" id="SM01008"/>
    </source>
</evidence>
<dbReference type="SUPFAM" id="SSF56003">
    <property type="entry name" value="Molybdenum cofactor-binding domain"/>
    <property type="match status" value="2"/>
</dbReference>
<dbReference type="PATRIC" id="fig|1028801.3.peg.3575"/>
<feature type="domain" description="Aldehyde oxidase/xanthine dehydrogenase a/b hammerhead" evidence="1">
    <location>
        <begin position="187"/>
        <end position="265"/>
    </location>
</feature>
<dbReference type="Proteomes" id="UP000028186">
    <property type="component" value="Chromosome I"/>
</dbReference>
<proteinExistence type="predicted"/>
<dbReference type="Gene3D" id="3.90.1170.50">
    <property type="entry name" value="Aldehyde oxidase/xanthine dehydrogenase, a/b hammerhead"/>
    <property type="match status" value="1"/>
</dbReference>
<dbReference type="AlphaFoldDB" id="A0A068TBJ8"/>
<accession>A0A068TBJ8</accession>
<dbReference type="GO" id="GO:0016491">
    <property type="term" value="F:oxidoreductase activity"/>
    <property type="evidence" value="ECO:0007669"/>
    <property type="project" value="InterPro"/>
</dbReference>
<evidence type="ECO:0000313" key="3">
    <source>
        <dbReference type="Proteomes" id="UP000028186"/>
    </source>
</evidence>
<dbReference type="SMART" id="SM01008">
    <property type="entry name" value="Ald_Xan_dh_C"/>
    <property type="match status" value="1"/>
</dbReference>
<organism evidence="2 3">
    <name type="scientific">Neorhizobium galegae bv. officinalis bv. officinalis str. HAMBI 1141</name>
    <dbReference type="NCBI Taxonomy" id="1028801"/>
    <lineage>
        <taxon>Bacteria</taxon>
        <taxon>Pseudomonadati</taxon>
        <taxon>Pseudomonadota</taxon>
        <taxon>Alphaproteobacteria</taxon>
        <taxon>Hyphomicrobiales</taxon>
        <taxon>Rhizobiaceae</taxon>
        <taxon>Rhizobium/Agrobacterium group</taxon>
        <taxon>Neorhizobium</taxon>
    </lineage>
</organism>
<dbReference type="Pfam" id="PF20256">
    <property type="entry name" value="MoCoBD_2"/>
    <property type="match status" value="1"/>
</dbReference>
<dbReference type="Pfam" id="PF02738">
    <property type="entry name" value="MoCoBD_1"/>
    <property type="match status" value="1"/>
</dbReference>
<dbReference type="PIRSF" id="PIRSF036389">
    <property type="entry name" value="IOR_B"/>
    <property type="match status" value="1"/>
</dbReference>
<dbReference type="SUPFAM" id="SSF54665">
    <property type="entry name" value="CO dehydrogenase molybdoprotein N-domain-like"/>
    <property type="match status" value="1"/>
</dbReference>
<dbReference type="KEGG" id="ngl:RG1141_CH35030"/>
<dbReference type="Gene3D" id="3.30.365.10">
    <property type="entry name" value="Aldehyde oxidase/xanthine dehydrogenase, molybdopterin binding domain"/>
    <property type="match status" value="4"/>
</dbReference>
<sequence>MAGALVLSANLTVKARAASLGKFVNAWLRIDPDDQVTILLSQSEMGQGIQTTLPLALVDELGADWSRVRLEWSDFDPAYRHPQYQWMFTGNSESISTFFPIMRTIGAAAREMLVEAAAARLSVAAASLRVDKGRIHHDPTGRMVTFGSVAADAARLDVPKKPQIKPASSSDLIGKPQPRVDIPSKVDGSAIFGIDVKVPGMAVAAIRRARSQGGSLATFDATAIKAERGVLAVVEILSGLAVVANDYWTAKQALDRAELTFAPGPLAGYSTEGQKAEYIALLKSASFDAKVKAGDATAALAAANDVLEATFEIPAQAHATMEPMNCTAHVTRDRCELWIPTQGVEITHAVAKQVTGLTDDQIIIHRTLLGGGFGRRLLADFAKIAIMVAKAAGRPVKVIWSREEDFRYDAYRPPMVHDVKASLGSDGLPVAMTHRVVSPSHMLYIFPRGVIKAEGDWARPIMPPAAYDGMAVEGLTETPYAIQNYAVEQHRVGTPLAVSVWRTTGHGPNNFVLESVVDELAYRAKDDPLSYRLKLAASDPRAVGVLKAVGALCGWSNALPAGRFRGLALAKAFGGYIAQVVEISVMNKDVRCHHVWSAVDIGRTLDSGIATSNIEGGVVWGLSGLRTEVTFANSEIEQTNFDQFDPLHLSETPKITTRFVDSGGEPTGVGELGPVPTHAAFCNAVFAATGERIRTLPISRSGYQLV</sequence>
<reference evidence="3" key="1">
    <citation type="journal article" date="2014" name="BMC Genomics">
        <title>Genome sequencing of two Neorhizobium galegae strains reveals a noeT gene responsible for the unusual acetylation of the nodulation factors.</title>
        <authorList>
            <person name="Osterman J."/>
            <person name="Marsh J."/>
            <person name="Laine P.K."/>
            <person name="Zeng Z."/>
            <person name="Alatalo E."/>
            <person name="Sullivan J.T."/>
            <person name="Young J.P."/>
            <person name="Thomas-Oates J."/>
            <person name="Paulin L."/>
            <person name="Lindstrom K."/>
        </authorList>
    </citation>
    <scope>NUCLEOTIDE SEQUENCE [LARGE SCALE GENOMIC DNA]</scope>
    <source>
        <strain evidence="3">HAMBI 1141</strain>
    </source>
</reference>
<dbReference type="PANTHER" id="PTHR47495">
    <property type="entry name" value="ALDEHYDE DEHYDROGENASE"/>
    <property type="match status" value="1"/>
</dbReference>
<dbReference type="eggNOG" id="COG1529">
    <property type="taxonomic scope" value="Bacteria"/>
</dbReference>
<evidence type="ECO:0000313" key="2">
    <source>
        <dbReference type="EMBL" id="CDN55838.1"/>
    </source>
</evidence>
<dbReference type="InterPro" id="IPR037165">
    <property type="entry name" value="AldOxase/xan_DH_Mopterin-bd_sf"/>
</dbReference>
<gene>
    <name evidence="2" type="ORF">RG1141_CH35030</name>
</gene>
<dbReference type="InterPro" id="IPR052516">
    <property type="entry name" value="N-heterocyclic_Hydroxylase"/>
</dbReference>
<dbReference type="EMBL" id="HG938355">
    <property type="protein sequence ID" value="CDN55838.1"/>
    <property type="molecule type" value="Genomic_DNA"/>
</dbReference>